<feature type="region of interest" description="Disordered" evidence="3">
    <location>
        <begin position="1002"/>
        <end position="1047"/>
    </location>
</feature>
<dbReference type="NCBIfam" id="TIGR00756">
    <property type="entry name" value="PPR"/>
    <property type="match status" value="9"/>
</dbReference>
<dbReference type="AlphaFoldDB" id="A0A8J5G664"/>
<dbReference type="Proteomes" id="UP000734854">
    <property type="component" value="Unassembled WGS sequence"/>
</dbReference>
<proteinExistence type="predicted"/>
<dbReference type="Gene3D" id="1.25.40.10">
    <property type="entry name" value="Tetratricopeptide repeat domain"/>
    <property type="match status" value="5"/>
</dbReference>
<feature type="compositionally biased region" description="Acidic residues" evidence="3">
    <location>
        <begin position="1007"/>
        <end position="1040"/>
    </location>
</feature>
<feature type="repeat" description="PPR" evidence="2">
    <location>
        <begin position="412"/>
        <end position="446"/>
    </location>
</feature>
<dbReference type="EMBL" id="JACMSC010000012">
    <property type="protein sequence ID" value="KAG6496534.1"/>
    <property type="molecule type" value="Genomic_DNA"/>
</dbReference>
<feature type="repeat" description="PPR" evidence="2">
    <location>
        <begin position="691"/>
        <end position="725"/>
    </location>
</feature>
<keyword evidence="6" id="KW-1185">Reference proteome</keyword>
<name>A0A8J5G664_ZINOF</name>
<dbReference type="InterPro" id="IPR002885">
    <property type="entry name" value="PPR_rpt"/>
</dbReference>
<feature type="repeat" description="PPR" evidence="2">
    <location>
        <begin position="900"/>
        <end position="934"/>
    </location>
</feature>
<feature type="repeat" description="PPR" evidence="2">
    <location>
        <begin position="795"/>
        <end position="829"/>
    </location>
</feature>
<dbReference type="Pfam" id="PF17177">
    <property type="entry name" value="PPR_long"/>
    <property type="match status" value="1"/>
</dbReference>
<evidence type="ECO:0000256" key="1">
    <source>
        <dbReference type="ARBA" id="ARBA00022737"/>
    </source>
</evidence>
<feature type="domain" description="PROP1-like PPR" evidence="4">
    <location>
        <begin position="568"/>
        <end position="676"/>
    </location>
</feature>
<dbReference type="InterPro" id="IPR011990">
    <property type="entry name" value="TPR-like_helical_dom_sf"/>
</dbReference>
<feature type="repeat" description="PPR" evidence="2">
    <location>
        <begin position="377"/>
        <end position="411"/>
    </location>
</feature>
<feature type="repeat" description="PPR" evidence="2">
    <location>
        <begin position="342"/>
        <end position="376"/>
    </location>
</feature>
<evidence type="ECO:0000259" key="4">
    <source>
        <dbReference type="Pfam" id="PF17177"/>
    </source>
</evidence>
<dbReference type="Pfam" id="PF01535">
    <property type="entry name" value="PPR"/>
    <property type="match status" value="6"/>
</dbReference>
<dbReference type="Pfam" id="PF13041">
    <property type="entry name" value="PPR_2"/>
    <property type="match status" value="2"/>
</dbReference>
<dbReference type="PROSITE" id="PS51375">
    <property type="entry name" value="PPR"/>
    <property type="match status" value="11"/>
</dbReference>
<evidence type="ECO:0000256" key="3">
    <source>
        <dbReference type="SAM" id="MobiDB-lite"/>
    </source>
</evidence>
<dbReference type="InterPro" id="IPR033443">
    <property type="entry name" value="PROP1-like_PPR_dom"/>
</dbReference>
<feature type="repeat" description="PPR" evidence="2">
    <location>
        <begin position="621"/>
        <end position="655"/>
    </location>
</feature>
<feature type="repeat" description="PPR" evidence="2">
    <location>
        <begin position="726"/>
        <end position="760"/>
    </location>
</feature>
<comment type="caution">
    <text evidence="5">The sequence shown here is derived from an EMBL/GenBank/DDBJ whole genome shotgun (WGS) entry which is preliminary data.</text>
</comment>
<dbReference type="PANTHER" id="PTHR46862">
    <property type="entry name" value="OS07G0661900 PROTEIN"/>
    <property type="match status" value="1"/>
</dbReference>
<protein>
    <recommendedName>
        <fullName evidence="4">PROP1-like PPR domain-containing protein</fullName>
    </recommendedName>
</protein>
<accession>A0A8J5G664</accession>
<evidence type="ECO:0000256" key="2">
    <source>
        <dbReference type="PROSITE-ProRule" id="PRU00708"/>
    </source>
</evidence>
<sequence length="1047" mass="117433">MKSGAKQTSIDYVFGGSWGAASQLLSVVTVGAVSTNGEVQTGRRADRISGTKPSKVGNHWKIRFGRLGGTRAPGGKKLSPTSLCHVEFVGWLEYVTPGRPEVDCPSKAPLRASFGVGVVKGSELIFHLQHSMTFQKGRYPHEPPPYDQEDFNYWKRLMECFLGSLDFDYVLILRKPSQDLELNKNEPLELDDQAEIESKLESNPTEKPTELGITLKSKRTRFNLTNGTSEVLDDIYPKNAFIFQNIAILKKERIRWRSPDRMTVRTRRKPLENKGALKLKIKLRIAKCPGRRARGISADEVCSESISPNSFLLTELFKSGSRAPVPLKIASSAPDGSRRPRLAATYNTLIDLHGKAGKLQNASDAFAEMLRSGVSPDTITFNTMINICGSNGLISEAEDLFDKMRRRRIVPDTKTFNIFMSMYASLGNIESVLKYYHKMSESGLTPDTVSHRIILQALCERNMVREVEDVINKIIESGEFVDEQSVPVVVKMYINQGMLSETSMFLEKHCGSSSISSKNYAAIMDVYAEKGLWEEAEGVFYRKRGVGNKKEVVEYNVLIKAYGRGKQYDKAVSLFESMRNIGIWPDECTFNSLIQMLSGGDFPERATEFLRRMKDAGFRPRCETVSAIIASYSRKAMVDEALEIYQEMKPLGVEPNEVVYGLLVNMFAEAGKVEQALHFFSLMEESGFPPNHIILTSLMKAYKKAGCWREAQEVYAKMKTLEHGPDTIASNCMIDLYAELGMVSEAKLIFDDLRKNGEVNGVSYTTMIYLYKSLGMLEEAIDMAQEVQKAGLLTDCASYNSVLAAYAVTGKLKDCAYLIHEMIARKMLPDASVFRSIFGIVKKGGLPIEAVLQLQASYNEGKQFAREAIVTTLFSLVGLHDHALESCNLFLSARTRNPLDSYAYNALIYAYGASENIDKALNLYMQMQDAGLEPDTVTYVYLTICYGKARMVEGLRRIYGLLKYGEIEPSESLFKALMDAYENSGKHDLAELVEQEMKFRIHSPIGDESETEDDWDAYESETEDDLDAYESDNIDQDDDFSMNPSIL</sequence>
<gene>
    <name evidence="5" type="ORF">ZIOFF_044401</name>
</gene>
<evidence type="ECO:0000313" key="6">
    <source>
        <dbReference type="Proteomes" id="UP000734854"/>
    </source>
</evidence>
<feature type="repeat" description="PPR" evidence="2">
    <location>
        <begin position="551"/>
        <end position="585"/>
    </location>
</feature>
<reference evidence="5 6" key="1">
    <citation type="submission" date="2020-08" db="EMBL/GenBank/DDBJ databases">
        <title>Plant Genome Project.</title>
        <authorList>
            <person name="Zhang R.-G."/>
        </authorList>
    </citation>
    <scope>NUCLEOTIDE SEQUENCE [LARGE SCALE GENOMIC DNA]</scope>
    <source>
        <tissue evidence="5">Rhizome</tissue>
    </source>
</reference>
<feature type="repeat" description="PPR" evidence="2">
    <location>
        <begin position="656"/>
        <end position="690"/>
    </location>
</feature>
<dbReference type="SUPFAM" id="SSF48452">
    <property type="entry name" value="TPR-like"/>
    <property type="match status" value="1"/>
</dbReference>
<keyword evidence="1" id="KW-0677">Repeat</keyword>
<evidence type="ECO:0000313" key="5">
    <source>
        <dbReference type="EMBL" id="KAG6496534.1"/>
    </source>
</evidence>
<dbReference type="PANTHER" id="PTHR46862:SF5">
    <property type="entry name" value="OS02G0170000 PROTEIN"/>
    <property type="match status" value="1"/>
</dbReference>
<organism evidence="5 6">
    <name type="scientific">Zingiber officinale</name>
    <name type="common">Ginger</name>
    <name type="synonym">Amomum zingiber</name>
    <dbReference type="NCBI Taxonomy" id="94328"/>
    <lineage>
        <taxon>Eukaryota</taxon>
        <taxon>Viridiplantae</taxon>
        <taxon>Streptophyta</taxon>
        <taxon>Embryophyta</taxon>
        <taxon>Tracheophyta</taxon>
        <taxon>Spermatophyta</taxon>
        <taxon>Magnoliopsida</taxon>
        <taxon>Liliopsida</taxon>
        <taxon>Zingiberales</taxon>
        <taxon>Zingiberaceae</taxon>
        <taxon>Zingiber</taxon>
    </lineage>
</organism>
<feature type="repeat" description="PPR" evidence="2">
    <location>
        <begin position="586"/>
        <end position="620"/>
    </location>
</feature>